<dbReference type="EMBL" id="QWGP01000004">
    <property type="protein sequence ID" value="RHZ96946.1"/>
    <property type="molecule type" value="Genomic_DNA"/>
</dbReference>
<evidence type="ECO:0000313" key="6">
    <source>
        <dbReference type="Proteomes" id="UP000266305"/>
    </source>
</evidence>
<dbReference type="InterPro" id="IPR027417">
    <property type="entry name" value="P-loop_NTPase"/>
</dbReference>
<dbReference type="GO" id="GO:0005886">
    <property type="term" value="C:plasma membrane"/>
    <property type="evidence" value="ECO:0007669"/>
    <property type="project" value="TreeGrafter"/>
</dbReference>
<reference evidence="5 6" key="1">
    <citation type="submission" date="2018-08" db="EMBL/GenBank/DDBJ databases">
        <title>Draft genome sequence of Rhodobacter sphaeroides FY.</title>
        <authorList>
            <person name="Rayyan A."/>
            <person name="Meyer T.E."/>
            <person name="Kyndt J.A."/>
        </authorList>
    </citation>
    <scope>NUCLEOTIDE SEQUENCE [LARGE SCALE GENOMIC DNA]</scope>
    <source>
        <strain evidence="5 6">FY</strain>
    </source>
</reference>
<accession>A0AAX1UNI9</accession>
<dbReference type="SMART" id="SM00382">
    <property type="entry name" value="AAA"/>
    <property type="match status" value="1"/>
</dbReference>
<dbReference type="SUPFAM" id="SSF52540">
    <property type="entry name" value="P-loop containing nucleoside triphosphate hydrolases"/>
    <property type="match status" value="1"/>
</dbReference>
<dbReference type="Proteomes" id="UP000266305">
    <property type="component" value="Unassembled WGS sequence"/>
</dbReference>
<comment type="caution">
    <text evidence="5">The sequence shown here is derived from an EMBL/GenBank/DDBJ whole genome shotgun (WGS) entry which is preliminary data.</text>
</comment>
<gene>
    <name evidence="5" type="ORF">D1114_05660</name>
</gene>
<dbReference type="InterPro" id="IPR051120">
    <property type="entry name" value="ABC_AA/LPS_Transport"/>
</dbReference>
<keyword evidence="1" id="KW-0813">Transport</keyword>
<evidence type="ECO:0000313" key="5">
    <source>
        <dbReference type="EMBL" id="RHZ96946.1"/>
    </source>
</evidence>
<dbReference type="InterPro" id="IPR003439">
    <property type="entry name" value="ABC_transporter-like_ATP-bd"/>
</dbReference>
<dbReference type="InterPro" id="IPR003593">
    <property type="entry name" value="AAA+_ATPase"/>
</dbReference>
<dbReference type="Pfam" id="PF12399">
    <property type="entry name" value="BCA_ABC_TP_C"/>
    <property type="match status" value="1"/>
</dbReference>
<evidence type="ECO:0000256" key="2">
    <source>
        <dbReference type="ARBA" id="ARBA00022741"/>
    </source>
</evidence>
<dbReference type="PANTHER" id="PTHR45772">
    <property type="entry name" value="CONSERVED COMPONENT OF ABC TRANSPORTER FOR NATURAL AMINO ACIDS-RELATED"/>
    <property type="match status" value="1"/>
</dbReference>
<sequence>MSLLEARGLVRHFGGLRAIDGVDFDLAAGEIHALIGPNGAGKSTLVGLLSGRIPAQAGTIRFDGRDITRLPAHARVGCGIAYAFQITSVFPRLTTFDNVALAVQRTGARDLAAATEAALARVGLSCEAKQLAGTLSYGHQRLLEIAMGLALAPRLLILDEPTQGLAPGEIESFMTLVRSLVPEVTVLLIEHNMEVVMDLAQRITVLNAGRVLAQGTPAEIQADRAVQAAYLGG</sequence>
<dbReference type="PROSITE" id="PS50893">
    <property type="entry name" value="ABC_TRANSPORTER_2"/>
    <property type="match status" value="1"/>
</dbReference>
<dbReference type="Pfam" id="PF00005">
    <property type="entry name" value="ABC_tran"/>
    <property type="match status" value="1"/>
</dbReference>
<dbReference type="InterPro" id="IPR032823">
    <property type="entry name" value="BCA_ABC_TP_C"/>
</dbReference>
<name>A0AAX1UNI9_CERSP</name>
<organism evidence="5 6">
    <name type="scientific">Cereibacter sphaeroides</name>
    <name type="common">Rhodobacter sphaeroides</name>
    <dbReference type="NCBI Taxonomy" id="1063"/>
    <lineage>
        <taxon>Bacteria</taxon>
        <taxon>Pseudomonadati</taxon>
        <taxon>Pseudomonadota</taxon>
        <taxon>Alphaproteobacteria</taxon>
        <taxon>Rhodobacterales</taxon>
        <taxon>Paracoccaceae</taxon>
        <taxon>Cereibacter</taxon>
    </lineage>
</organism>
<keyword evidence="2" id="KW-0547">Nucleotide-binding</keyword>
<dbReference type="RefSeq" id="WP_118999521.1">
    <property type="nucleotide sequence ID" value="NZ_QWGP01000004.1"/>
</dbReference>
<keyword evidence="3 5" id="KW-0067">ATP-binding</keyword>
<dbReference type="PANTHER" id="PTHR45772:SF2">
    <property type="entry name" value="ABC TRANSPORTER ATP-BINDING PROTEIN"/>
    <property type="match status" value="1"/>
</dbReference>
<dbReference type="GO" id="GO:0016887">
    <property type="term" value="F:ATP hydrolysis activity"/>
    <property type="evidence" value="ECO:0007669"/>
    <property type="project" value="InterPro"/>
</dbReference>
<proteinExistence type="predicted"/>
<dbReference type="Gene3D" id="3.40.50.300">
    <property type="entry name" value="P-loop containing nucleotide triphosphate hydrolases"/>
    <property type="match status" value="1"/>
</dbReference>
<evidence type="ECO:0000259" key="4">
    <source>
        <dbReference type="PROSITE" id="PS50893"/>
    </source>
</evidence>
<feature type="domain" description="ABC transporter" evidence="4">
    <location>
        <begin position="4"/>
        <end position="233"/>
    </location>
</feature>
<evidence type="ECO:0000256" key="3">
    <source>
        <dbReference type="ARBA" id="ARBA00022840"/>
    </source>
</evidence>
<protein>
    <submittedName>
        <fullName evidence="5">ABC transporter ATP-binding protein</fullName>
    </submittedName>
</protein>
<dbReference type="GO" id="GO:0005524">
    <property type="term" value="F:ATP binding"/>
    <property type="evidence" value="ECO:0007669"/>
    <property type="project" value="UniProtKB-KW"/>
</dbReference>
<dbReference type="CDD" id="cd03219">
    <property type="entry name" value="ABC_Mj1267_LivG_branched"/>
    <property type="match status" value="1"/>
</dbReference>
<evidence type="ECO:0000256" key="1">
    <source>
        <dbReference type="ARBA" id="ARBA00022448"/>
    </source>
</evidence>
<dbReference type="AlphaFoldDB" id="A0AAX1UNI9"/>